<evidence type="ECO:0000313" key="11">
    <source>
        <dbReference type="EMBL" id="CAB4816122.1"/>
    </source>
</evidence>
<reference evidence="10" key="1">
    <citation type="submission" date="2020-05" db="EMBL/GenBank/DDBJ databases">
        <authorList>
            <person name="Chiriac C."/>
            <person name="Salcher M."/>
            <person name="Ghai R."/>
            <person name="Kavagutti S V."/>
        </authorList>
    </citation>
    <scope>NUCLEOTIDE SEQUENCE</scope>
</reference>
<dbReference type="InterPro" id="IPR013786">
    <property type="entry name" value="AcylCoA_DH/ox_N"/>
</dbReference>
<gene>
    <name evidence="10" type="ORF">UFOPK2656_01635</name>
    <name evidence="11" type="ORF">UFOPK3099_01082</name>
    <name evidence="12" type="ORF">UFOPK3267_01396</name>
    <name evidence="13" type="ORF">UFOPK3651_01777</name>
    <name evidence="9" type="ORF">UFOPK4189_01810</name>
</gene>
<keyword evidence="5" id="KW-0560">Oxidoreductase</keyword>
<dbReference type="InterPro" id="IPR009075">
    <property type="entry name" value="AcylCo_DH/oxidase_C"/>
</dbReference>
<comment type="similarity">
    <text evidence="2">Belongs to the acyl-CoA dehydrogenase family.</text>
</comment>
<organism evidence="10">
    <name type="scientific">freshwater metagenome</name>
    <dbReference type="NCBI Taxonomy" id="449393"/>
    <lineage>
        <taxon>unclassified sequences</taxon>
        <taxon>metagenomes</taxon>
        <taxon>ecological metagenomes</taxon>
    </lineage>
</organism>
<feature type="domain" description="Acyl-CoA dehydrogenase/oxidase N-terminal" evidence="8">
    <location>
        <begin position="382"/>
        <end position="454"/>
    </location>
</feature>
<dbReference type="EMBL" id="CAFBIY010000070">
    <property type="protein sequence ID" value="CAB4851091.1"/>
    <property type="molecule type" value="Genomic_DNA"/>
</dbReference>
<feature type="domain" description="Acyl-CoA oxidase/dehydrogenase middle" evidence="7">
    <location>
        <begin position="458"/>
        <end position="552"/>
    </location>
</feature>
<dbReference type="InterPro" id="IPR036250">
    <property type="entry name" value="AcylCo_DH-like_C"/>
</dbReference>
<dbReference type="InterPro" id="IPR009100">
    <property type="entry name" value="AcylCoA_DH/oxidase_NM_dom_sf"/>
</dbReference>
<dbReference type="GO" id="GO:0016627">
    <property type="term" value="F:oxidoreductase activity, acting on the CH-CH group of donors"/>
    <property type="evidence" value="ECO:0007669"/>
    <property type="project" value="InterPro"/>
</dbReference>
<dbReference type="FunFam" id="2.40.110.10:FF:000011">
    <property type="entry name" value="Acyl-CoA dehydrogenase FadE34"/>
    <property type="match status" value="1"/>
</dbReference>
<evidence type="ECO:0000313" key="12">
    <source>
        <dbReference type="EMBL" id="CAB4851091.1"/>
    </source>
</evidence>
<feature type="domain" description="Acyl-CoA dehydrogenase/oxidase N-terminal" evidence="8">
    <location>
        <begin position="6"/>
        <end position="116"/>
    </location>
</feature>
<dbReference type="PANTHER" id="PTHR43292:SF4">
    <property type="entry name" value="ACYL-COA DEHYDROGENASE FADE34"/>
    <property type="match status" value="1"/>
</dbReference>
<dbReference type="Pfam" id="PF00441">
    <property type="entry name" value="Acyl-CoA_dh_1"/>
    <property type="match status" value="2"/>
</dbReference>
<dbReference type="Pfam" id="PF02771">
    <property type="entry name" value="Acyl-CoA_dh_N"/>
    <property type="match status" value="2"/>
</dbReference>
<dbReference type="Gene3D" id="2.40.110.10">
    <property type="entry name" value="Butyryl-CoA Dehydrogenase, subunit A, domain 2"/>
    <property type="match status" value="1"/>
</dbReference>
<evidence type="ECO:0000256" key="2">
    <source>
        <dbReference type="ARBA" id="ARBA00009347"/>
    </source>
</evidence>
<dbReference type="EMBL" id="CAEZYF010000009">
    <property type="protein sequence ID" value="CAB4724054.1"/>
    <property type="molecule type" value="Genomic_DNA"/>
</dbReference>
<evidence type="ECO:0000256" key="5">
    <source>
        <dbReference type="ARBA" id="ARBA00023002"/>
    </source>
</evidence>
<feature type="domain" description="Acyl-CoA dehydrogenase/oxidase C-terminal" evidence="6">
    <location>
        <begin position="207"/>
        <end position="331"/>
    </location>
</feature>
<evidence type="ECO:0000259" key="8">
    <source>
        <dbReference type="Pfam" id="PF02771"/>
    </source>
</evidence>
<dbReference type="AlphaFoldDB" id="A0A6J6RNG8"/>
<evidence type="ECO:0000256" key="4">
    <source>
        <dbReference type="ARBA" id="ARBA00022827"/>
    </source>
</evidence>
<evidence type="ECO:0000313" key="10">
    <source>
        <dbReference type="EMBL" id="CAB4724054.1"/>
    </source>
</evidence>
<dbReference type="InterPro" id="IPR006091">
    <property type="entry name" value="Acyl-CoA_Oxase/DH_mid-dom"/>
</dbReference>
<dbReference type="InterPro" id="IPR037069">
    <property type="entry name" value="AcylCoA_DH/ox_N_sf"/>
</dbReference>
<dbReference type="Gene3D" id="1.10.540.10">
    <property type="entry name" value="Acyl-CoA dehydrogenase/oxidase, N-terminal domain"/>
    <property type="match status" value="2"/>
</dbReference>
<dbReference type="Gene3D" id="1.20.140.10">
    <property type="entry name" value="Butyryl-CoA Dehydrogenase, subunit A, domain 3"/>
    <property type="match status" value="2"/>
</dbReference>
<dbReference type="SUPFAM" id="SSF56645">
    <property type="entry name" value="Acyl-CoA dehydrogenase NM domain-like"/>
    <property type="match status" value="2"/>
</dbReference>
<accession>A0A6J6RNG8</accession>
<keyword evidence="4" id="KW-0274">FAD</keyword>
<evidence type="ECO:0000313" key="9">
    <source>
        <dbReference type="EMBL" id="CAB4364041.1"/>
    </source>
</evidence>
<dbReference type="EMBL" id="CAFAAV010000067">
    <property type="protein sequence ID" value="CAB4816122.1"/>
    <property type="molecule type" value="Genomic_DNA"/>
</dbReference>
<dbReference type="PANTHER" id="PTHR43292">
    <property type="entry name" value="ACYL-COA DEHYDROGENASE"/>
    <property type="match status" value="1"/>
</dbReference>
<dbReference type="Pfam" id="PF02770">
    <property type="entry name" value="Acyl-CoA_dh_M"/>
    <property type="match status" value="1"/>
</dbReference>
<evidence type="ECO:0000256" key="3">
    <source>
        <dbReference type="ARBA" id="ARBA00022630"/>
    </source>
</evidence>
<dbReference type="GO" id="GO:0050660">
    <property type="term" value="F:flavin adenine dinucleotide binding"/>
    <property type="evidence" value="ECO:0007669"/>
    <property type="project" value="InterPro"/>
</dbReference>
<proteinExistence type="inferred from homology"/>
<dbReference type="EMBL" id="CAFBMT010000009">
    <property type="protein sequence ID" value="CAB4935558.1"/>
    <property type="molecule type" value="Genomic_DNA"/>
</dbReference>
<evidence type="ECO:0000313" key="13">
    <source>
        <dbReference type="EMBL" id="CAB4935558.1"/>
    </source>
</evidence>
<evidence type="ECO:0000259" key="6">
    <source>
        <dbReference type="Pfam" id="PF00441"/>
    </source>
</evidence>
<dbReference type="InterPro" id="IPR046373">
    <property type="entry name" value="Acyl-CoA_Oxase/DH_mid-dom_sf"/>
</dbReference>
<evidence type="ECO:0000256" key="1">
    <source>
        <dbReference type="ARBA" id="ARBA00001974"/>
    </source>
</evidence>
<protein>
    <submittedName>
        <fullName evidence="10">Unannotated protein</fullName>
    </submittedName>
</protein>
<feature type="domain" description="Acyl-CoA dehydrogenase/oxidase C-terminal" evidence="6">
    <location>
        <begin position="564"/>
        <end position="708"/>
    </location>
</feature>
<comment type="cofactor">
    <cofactor evidence="1">
        <name>FAD</name>
        <dbReference type="ChEBI" id="CHEBI:57692"/>
    </cofactor>
</comment>
<dbReference type="GO" id="GO:0005886">
    <property type="term" value="C:plasma membrane"/>
    <property type="evidence" value="ECO:0007669"/>
    <property type="project" value="TreeGrafter"/>
</dbReference>
<dbReference type="EMBL" id="CAESGF010000009">
    <property type="protein sequence ID" value="CAB4364041.1"/>
    <property type="molecule type" value="Genomic_DNA"/>
</dbReference>
<dbReference type="InterPro" id="IPR052161">
    <property type="entry name" value="Mycobact_Acyl-CoA_DH"/>
</dbReference>
<evidence type="ECO:0000259" key="7">
    <source>
        <dbReference type="Pfam" id="PF02770"/>
    </source>
</evidence>
<sequence>MSIALTEDHRALAEVAQSFLADRGATEASRALLRADADALPPFWAALCELGWAGVHLPEELGGSGYGLPELIIVIEELGRVAAPGPFLATAHASAVIAAVGTTAQRELHLRGLADGSVIGAVAAPGSLTRGADGRLSGEAGAVLSGELADLLLLPVGDDLVLIDAAAVRRVPTEQLDPTRRVARIDVEGLVVADSEVIIGGAVVATSIGRLLAAAEAVGGASACVATATDYAKVREQFGRTIGSFQAVKHHLANMLVDAELGAANAWDAARAGATGPQAVLTAAFAATQALPAYRRCAEKNIQILGGIGYTWEHDAHLHLRRASVLAALFGGDRQAPLDVTALLASGVHPNLGLDLPPEAEQYRAEAKTFHDRYFSLPVAERQAAGIESGYLLPHWPKPFGRGASVVEQLVIDEELGDLEQLELGIGSWVLLTIVQCGTAEQLQRWIGPSLRGEYYWCQLFSEPNAGSDAAAIATKATRVDGGWLVNGQKVWTSGAHHSTHGLATVRTDSTLGKHGGVSAFVVDMKAKGVEVRPLTELTGENLFNEVFFDDVFVPDDDVVGVINQGWAVARATLGNERVSIGGNKGRLDNVVVDDLLPLLTGALECDTAAHIEVGQCAAEEHAMAALNLRHVSRSVIGGPPGAEGNITKLLSAEHTQKASQLGMRLAPLAGITDGAGKIQHGYLFSRCLTIAGGTSEIMRNLIAERLLGLPRDPLAK</sequence>
<name>A0A6J6RNG8_9ZZZZ</name>
<keyword evidence="3" id="KW-0285">Flavoprotein</keyword>
<dbReference type="SUPFAM" id="SSF47203">
    <property type="entry name" value="Acyl-CoA dehydrogenase C-terminal domain-like"/>
    <property type="match status" value="2"/>
</dbReference>